<dbReference type="SUPFAM" id="SSF75138">
    <property type="entry name" value="HprK N-terminal domain-like"/>
    <property type="match status" value="1"/>
</dbReference>
<evidence type="ECO:0000313" key="3">
    <source>
        <dbReference type="EMBL" id="QTA87404.1"/>
    </source>
</evidence>
<organism evidence="3 4">
    <name type="scientific">Desulfonema magnum</name>
    <dbReference type="NCBI Taxonomy" id="45655"/>
    <lineage>
        <taxon>Bacteria</taxon>
        <taxon>Pseudomonadati</taxon>
        <taxon>Thermodesulfobacteriota</taxon>
        <taxon>Desulfobacteria</taxon>
        <taxon>Desulfobacterales</taxon>
        <taxon>Desulfococcaceae</taxon>
        <taxon>Desulfonema</taxon>
    </lineage>
</organism>
<comment type="subunit">
    <text evidence="1">Homohexamer.</text>
</comment>
<dbReference type="Pfam" id="PF07085">
    <property type="entry name" value="DRTGG"/>
    <property type="match status" value="1"/>
</dbReference>
<evidence type="ECO:0000313" key="4">
    <source>
        <dbReference type="Proteomes" id="UP000663722"/>
    </source>
</evidence>
<dbReference type="EMBL" id="CP061800">
    <property type="protein sequence ID" value="QTA87404.1"/>
    <property type="molecule type" value="Genomic_DNA"/>
</dbReference>
<dbReference type="Proteomes" id="UP000663722">
    <property type="component" value="Chromosome"/>
</dbReference>
<dbReference type="KEGG" id="dmm:dnm_034370"/>
<evidence type="ECO:0000259" key="2">
    <source>
        <dbReference type="Pfam" id="PF07085"/>
    </source>
</evidence>
<reference evidence="3" key="1">
    <citation type="journal article" date="2021" name="Microb. Physiol.">
        <title>Proteogenomic Insights into the Physiology of Marine, Sulfate-Reducing, Filamentous Desulfonema limicola and Desulfonema magnum.</title>
        <authorList>
            <person name="Schnaars V."/>
            <person name="Wohlbrand L."/>
            <person name="Scheve S."/>
            <person name="Hinrichs C."/>
            <person name="Reinhardt R."/>
            <person name="Rabus R."/>
        </authorList>
    </citation>
    <scope>NUCLEOTIDE SEQUENCE</scope>
    <source>
        <strain evidence="3">4be13</strain>
    </source>
</reference>
<dbReference type="AlphaFoldDB" id="A0A975GN54"/>
<dbReference type="Gene3D" id="3.40.1390.20">
    <property type="entry name" value="HprK N-terminal domain-like"/>
    <property type="match status" value="1"/>
</dbReference>
<proteinExistence type="predicted"/>
<keyword evidence="4" id="KW-1185">Reference proteome</keyword>
<sequence>MIVKELTDQLELQIAAGEKGLSREVLDGYCGDLLSDVMGRAPEGCIWLTVQGHQNILAIAVLREMAAIIIVGGHTPDEDTRQKADEEGIPILLWPKSAFELAGRLWAIIGKK</sequence>
<accession>A0A975GN54</accession>
<dbReference type="InterPro" id="IPR010766">
    <property type="entry name" value="DRTGG"/>
</dbReference>
<gene>
    <name evidence="3" type="ORF">dnm_034370</name>
</gene>
<feature type="domain" description="DRTGG" evidence="2">
    <location>
        <begin position="33"/>
        <end position="105"/>
    </location>
</feature>
<dbReference type="InterPro" id="IPR028979">
    <property type="entry name" value="Ser_kin/Pase_Hpr-like_N_sf"/>
</dbReference>
<protein>
    <submittedName>
        <fullName evidence="3">DRTGG domain-containing protein</fullName>
    </submittedName>
</protein>
<name>A0A975GN54_9BACT</name>
<evidence type="ECO:0000256" key="1">
    <source>
        <dbReference type="ARBA" id="ARBA00011643"/>
    </source>
</evidence>